<name>A0A1Q9BUB6_SYMMI</name>
<keyword evidence="3" id="KW-1185">Reference proteome</keyword>
<organism evidence="2 3">
    <name type="scientific">Symbiodinium microadriaticum</name>
    <name type="common">Dinoflagellate</name>
    <name type="synonym">Zooxanthella microadriatica</name>
    <dbReference type="NCBI Taxonomy" id="2951"/>
    <lineage>
        <taxon>Eukaryota</taxon>
        <taxon>Sar</taxon>
        <taxon>Alveolata</taxon>
        <taxon>Dinophyceae</taxon>
        <taxon>Suessiales</taxon>
        <taxon>Symbiodiniaceae</taxon>
        <taxon>Symbiodinium</taxon>
    </lineage>
</organism>
<evidence type="ECO:0000256" key="1">
    <source>
        <dbReference type="SAM" id="MobiDB-lite"/>
    </source>
</evidence>
<feature type="non-terminal residue" evidence="2">
    <location>
        <position position="1"/>
    </location>
</feature>
<feature type="region of interest" description="Disordered" evidence="1">
    <location>
        <begin position="1"/>
        <end position="34"/>
    </location>
</feature>
<evidence type="ECO:0000313" key="2">
    <source>
        <dbReference type="EMBL" id="OLP74252.1"/>
    </source>
</evidence>
<evidence type="ECO:0000313" key="3">
    <source>
        <dbReference type="Proteomes" id="UP000186817"/>
    </source>
</evidence>
<dbReference type="EMBL" id="LSRX01004042">
    <property type="protein sequence ID" value="OLP74252.1"/>
    <property type="molecule type" value="Genomic_DNA"/>
</dbReference>
<sequence>AAQANLPADPRPPAPRRGPNSRIVCAEPAAERSG</sequence>
<dbReference type="AlphaFoldDB" id="A0A1Q9BUB6"/>
<reference evidence="2 3" key="1">
    <citation type="submission" date="2016-02" db="EMBL/GenBank/DDBJ databases">
        <title>Genome analysis of coral dinoflagellate symbionts highlights evolutionary adaptations to a symbiotic lifestyle.</title>
        <authorList>
            <person name="Aranda M."/>
            <person name="Li Y."/>
            <person name="Liew Y.J."/>
            <person name="Baumgarten S."/>
            <person name="Simakov O."/>
            <person name="Wilson M."/>
            <person name="Piel J."/>
            <person name="Ashoor H."/>
            <person name="Bougouffa S."/>
            <person name="Bajic V.B."/>
            <person name="Ryu T."/>
            <person name="Ravasi T."/>
            <person name="Bayer T."/>
            <person name="Micklem G."/>
            <person name="Kim H."/>
            <person name="Bhak J."/>
            <person name="Lajeunesse T.C."/>
            <person name="Voolstra C.R."/>
        </authorList>
    </citation>
    <scope>NUCLEOTIDE SEQUENCE [LARGE SCALE GENOMIC DNA]</scope>
    <source>
        <strain evidence="2 3">CCMP2467</strain>
    </source>
</reference>
<accession>A0A1Q9BUB6</accession>
<proteinExistence type="predicted"/>
<protein>
    <submittedName>
        <fullName evidence="2">Uncharacterized protein</fullName>
    </submittedName>
</protein>
<gene>
    <name evidence="2" type="ORF">AK812_SmicGene46269</name>
</gene>
<comment type="caution">
    <text evidence="2">The sequence shown here is derived from an EMBL/GenBank/DDBJ whole genome shotgun (WGS) entry which is preliminary data.</text>
</comment>
<dbReference type="Proteomes" id="UP000186817">
    <property type="component" value="Unassembled WGS sequence"/>
</dbReference>